<reference evidence="5 6" key="1">
    <citation type="submission" date="2020-07" db="EMBL/GenBank/DDBJ databases">
        <title>Genomic Encyclopedia of Type Strains, Phase IV (KMG-IV): sequencing the most valuable type-strain genomes for metagenomic binning, comparative biology and taxonomic classification.</title>
        <authorList>
            <person name="Goeker M."/>
        </authorList>
    </citation>
    <scope>NUCLEOTIDE SEQUENCE [LARGE SCALE GENOMIC DNA]</scope>
    <source>
        <strain evidence="5 6">DSM 17721</strain>
    </source>
</reference>
<dbReference type="SMART" id="SM00382">
    <property type="entry name" value="AAA"/>
    <property type="match status" value="1"/>
</dbReference>
<dbReference type="InterPro" id="IPR051782">
    <property type="entry name" value="ABC_Transporter_VariousFunc"/>
</dbReference>
<dbReference type="PANTHER" id="PTHR42939:SF1">
    <property type="entry name" value="ABC TRANSPORTER ATP-BINDING PROTEIN ALBC-RELATED"/>
    <property type="match status" value="1"/>
</dbReference>
<dbReference type="PROSITE" id="PS50893">
    <property type="entry name" value="ABC_TRANSPORTER_2"/>
    <property type="match status" value="1"/>
</dbReference>
<dbReference type="Pfam" id="PF00005">
    <property type="entry name" value="ABC_tran"/>
    <property type="match status" value="1"/>
</dbReference>
<organism evidence="5 6">
    <name type="scientific">Desulfosalsimonas propionicica</name>
    <dbReference type="NCBI Taxonomy" id="332175"/>
    <lineage>
        <taxon>Bacteria</taxon>
        <taxon>Pseudomonadati</taxon>
        <taxon>Thermodesulfobacteriota</taxon>
        <taxon>Desulfobacteria</taxon>
        <taxon>Desulfobacterales</taxon>
        <taxon>Desulfosalsimonadaceae</taxon>
        <taxon>Desulfosalsimonas</taxon>
    </lineage>
</organism>
<evidence type="ECO:0000256" key="1">
    <source>
        <dbReference type="ARBA" id="ARBA00022448"/>
    </source>
</evidence>
<proteinExistence type="predicted"/>
<dbReference type="SUPFAM" id="SSF52540">
    <property type="entry name" value="P-loop containing nucleoside triphosphate hydrolases"/>
    <property type="match status" value="1"/>
</dbReference>
<dbReference type="PROSITE" id="PS00211">
    <property type="entry name" value="ABC_TRANSPORTER_1"/>
    <property type="match status" value="1"/>
</dbReference>
<dbReference type="InterPro" id="IPR017871">
    <property type="entry name" value="ABC_transporter-like_CS"/>
</dbReference>
<keyword evidence="3 5" id="KW-0067">ATP-binding</keyword>
<dbReference type="InterPro" id="IPR003439">
    <property type="entry name" value="ABC_transporter-like_ATP-bd"/>
</dbReference>
<dbReference type="EMBL" id="JACDUS010000002">
    <property type="protein sequence ID" value="MBA2880635.1"/>
    <property type="molecule type" value="Genomic_DNA"/>
</dbReference>
<dbReference type="RefSeq" id="WP_181550299.1">
    <property type="nucleotide sequence ID" value="NZ_JACDUS010000002.1"/>
</dbReference>
<evidence type="ECO:0000313" key="6">
    <source>
        <dbReference type="Proteomes" id="UP000525298"/>
    </source>
</evidence>
<dbReference type="AlphaFoldDB" id="A0A7W0C7J7"/>
<dbReference type="Gene3D" id="3.40.50.300">
    <property type="entry name" value="P-loop containing nucleotide triphosphate hydrolases"/>
    <property type="match status" value="1"/>
</dbReference>
<feature type="domain" description="ABC transporter" evidence="4">
    <location>
        <begin position="5"/>
        <end position="238"/>
    </location>
</feature>
<gene>
    <name evidence="5" type="ORF">HNR65_000953</name>
</gene>
<sequence>MTNPISFQKVSKKFPSGLIEKHRVLDRISLDIREGEVFGFLGPNGAGKSTAINIAMGFIIPDEGNVFIHDIPAFQPRARKYVGYLPEHPCLYEQLSAAELLDFCGAASGISRRATREQADFLLERLNLHSFKNRPVRTYSKGMKQRLGFAMAMIGDPPVLILDEPMSGLDPLGRNLITNIILDLKARGKTIFFSTHILNDVEKLCDHIAVIHQGGILYNGTISELTGGPDNENLEAAFVSLINTSRIEEHL</sequence>
<dbReference type="Proteomes" id="UP000525298">
    <property type="component" value="Unassembled WGS sequence"/>
</dbReference>
<keyword evidence="6" id="KW-1185">Reference proteome</keyword>
<dbReference type="CDD" id="cd03230">
    <property type="entry name" value="ABC_DR_subfamily_A"/>
    <property type="match status" value="1"/>
</dbReference>
<comment type="caution">
    <text evidence="5">The sequence shown here is derived from an EMBL/GenBank/DDBJ whole genome shotgun (WGS) entry which is preliminary data.</text>
</comment>
<name>A0A7W0C7J7_9BACT</name>
<dbReference type="GO" id="GO:0005524">
    <property type="term" value="F:ATP binding"/>
    <property type="evidence" value="ECO:0007669"/>
    <property type="project" value="UniProtKB-KW"/>
</dbReference>
<accession>A0A7W0C7J7</accession>
<evidence type="ECO:0000313" key="5">
    <source>
        <dbReference type="EMBL" id="MBA2880635.1"/>
    </source>
</evidence>
<dbReference type="InterPro" id="IPR027417">
    <property type="entry name" value="P-loop_NTPase"/>
</dbReference>
<dbReference type="GO" id="GO:0016887">
    <property type="term" value="F:ATP hydrolysis activity"/>
    <property type="evidence" value="ECO:0007669"/>
    <property type="project" value="InterPro"/>
</dbReference>
<evidence type="ECO:0000259" key="4">
    <source>
        <dbReference type="PROSITE" id="PS50893"/>
    </source>
</evidence>
<keyword evidence="1" id="KW-0813">Transport</keyword>
<evidence type="ECO:0000256" key="2">
    <source>
        <dbReference type="ARBA" id="ARBA00022741"/>
    </source>
</evidence>
<dbReference type="PANTHER" id="PTHR42939">
    <property type="entry name" value="ABC TRANSPORTER ATP-BINDING PROTEIN ALBC-RELATED"/>
    <property type="match status" value="1"/>
</dbReference>
<dbReference type="InterPro" id="IPR003593">
    <property type="entry name" value="AAA+_ATPase"/>
</dbReference>
<protein>
    <submittedName>
        <fullName evidence="5">ABC-2 type transport system ATP-binding protein</fullName>
    </submittedName>
</protein>
<evidence type="ECO:0000256" key="3">
    <source>
        <dbReference type="ARBA" id="ARBA00022840"/>
    </source>
</evidence>
<keyword evidence="2" id="KW-0547">Nucleotide-binding</keyword>